<dbReference type="Pfam" id="PF17136">
    <property type="entry name" value="ribosomal_L24"/>
    <property type="match status" value="1"/>
</dbReference>
<dbReference type="InterPro" id="IPR003256">
    <property type="entry name" value="Ribosomal_uL24"/>
</dbReference>
<comment type="similarity">
    <text evidence="1 5 6">Belongs to the universal ribosomal protein uL24 family.</text>
</comment>
<dbReference type="GO" id="GO:0003735">
    <property type="term" value="F:structural constituent of ribosome"/>
    <property type="evidence" value="ECO:0007669"/>
    <property type="project" value="InterPro"/>
</dbReference>
<reference evidence="8 9" key="1">
    <citation type="journal article" date="2016" name="Nat. Commun.">
        <title>Thousands of microbial genomes shed light on interconnected biogeochemical processes in an aquifer system.</title>
        <authorList>
            <person name="Anantharaman K."/>
            <person name="Brown C.T."/>
            <person name="Hug L.A."/>
            <person name="Sharon I."/>
            <person name="Castelle C.J."/>
            <person name="Probst A.J."/>
            <person name="Thomas B.C."/>
            <person name="Singh A."/>
            <person name="Wilkins M.J."/>
            <person name="Karaoz U."/>
            <person name="Brodie E.L."/>
            <person name="Williams K.H."/>
            <person name="Hubbard S.S."/>
            <person name="Banfield J.F."/>
        </authorList>
    </citation>
    <scope>NUCLEOTIDE SEQUENCE [LARGE SCALE GENOMIC DNA]</scope>
</reference>
<comment type="caution">
    <text evidence="8">The sequence shown here is derived from an EMBL/GenBank/DDBJ whole genome shotgun (WGS) entry which is preliminary data.</text>
</comment>
<feature type="domain" description="KOW" evidence="7">
    <location>
        <begin position="4"/>
        <end position="31"/>
    </location>
</feature>
<name>A0A1G2BV15_9BACT</name>
<dbReference type="CDD" id="cd06089">
    <property type="entry name" value="KOW_RPL26"/>
    <property type="match status" value="1"/>
</dbReference>
<protein>
    <recommendedName>
        <fullName evidence="4 5">Large ribosomal subunit protein uL24</fullName>
    </recommendedName>
</protein>
<comment type="function">
    <text evidence="5">One of two assembly initiator proteins, it binds directly to the 5'-end of the 23S rRNA, where it nucleates assembly of the 50S subunit.</text>
</comment>
<keyword evidence="5" id="KW-0694">RNA-binding</keyword>
<evidence type="ECO:0000256" key="3">
    <source>
        <dbReference type="ARBA" id="ARBA00023274"/>
    </source>
</evidence>
<dbReference type="GO" id="GO:1990904">
    <property type="term" value="C:ribonucleoprotein complex"/>
    <property type="evidence" value="ECO:0007669"/>
    <property type="project" value="UniProtKB-KW"/>
</dbReference>
<comment type="subunit">
    <text evidence="5">Part of the 50S ribosomal subunit.</text>
</comment>
<evidence type="ECO:0000256" key="1">
    <source>
        <dbReference type="ARBA" id="ARBA00010618"/>
    </source>
</evidence>
<dbReference type="Gene3D" id="2.30.30.30">
    <property type="match status" value="1"/>
</dbReference>
<keyword evidence="3 5" id="KW-0687">Ribonucleoprotein</keyword>
<evidence type="ECO:0000256" key="5">
    <source>
        <dbReference type="HAMAP-Rule" id="MF_01326"/>
    </source>
</evidence>
<gene>
    <name evidence="5" type="primary">rplX</name>
    <name evidence="8" type="ORF">A3B31_03275</name>
</gene>
<dbReference type="InterPro" id="IPR057264">
    <property type="entry name" value="Ribosomal_uL24_C"/>
</dbReference>
<dbReference type="NCBIfam" id="TIGR01079">
    <property type="entry name" value="rplX_bact"/>
    <property type="match status" value="1"/>
</dbReference>
<evidence type="ECO:0000256" key="6">
    <source>
        <dbReference type="RuleBase" id="RU003477"/>
    </source>
</evidence>
<keyword evidence="5" id="KW-0699">rRNA-binding</keyword>
<accession>A0A1G2BV15</accession>
<dbReference type="GO" id="GO:0005840">
    <property type="term" value="C:ribosome"/>
    <property type="evidence" value="ECO:0007669"/>
    <property type="project" value="UniProtKB-KW"/>
</dbReference>
<dbReference type="InterPro" id="IPR008991">
    <property type="entry name" value="Translation_prot_SH3-like_sf"/>
</dbReference>
<dbReference type="SUPFAM" id="SSF50104">
    <property type="entry name" value="Translation proteins SH3-like domain"/>
    <property type="match status" value="1"/>
</dbReference>
<dbReference type="Pfam" id="PF00467">
    <property type="entry name" value="KOW"/>
    <property type="match status" value="1"/>
</dbReference>
<dbReference type="Proteomes" id="UP000177349">
    <property type="component" value="Unassembled WGS sequence"/>
</dbReference>
<dbReference type="GO" id="GO:0006412">
    <property type="term" value="P:translation"/>
    <property type="evidence" value="ECO:0007669"/>
    <property type="project" value="UniProtKB-UniRule"/>
</dbReference>
<dbReference type="InterPro" id="IPR014722">
    <property type="entry name" value="Rib_uL2_dom2"/>
</dbReference>
<dbReference type="GO" id="GO:0019843">
    <property type="term" value="F:rRNA binding"/>
    <property type="evidence" value="ECO:0007669"/>
    <property type="project" value="UniProtKB-UniRule"/>
</dbReference>
<evidence type="ECO:0000313" key="8">
    <source>
        <dbReference type="EMBL" id="OGY92776.1"/>
    </source>
</evidence>
<dbReference type="PROSITE" id="PS01108">
    <property type="entry name" value="RIBOSOMAL_L24"/>
    <property type="match status" value="1"/>
</dbReference>
<keyword evidence="2 5" id="KW-0689">Ribosomal protein</keyword>
<dbReference type="EMBL" id="MHKN01000010">
    <property type="protein sequence ID" value="OGY92776.1"/>
    <property type="molecule type" value="Genomic_DNA"/>
</dbReference>
<evidence type="ECO:0000256" key="2">
    <source>
        <dbReference type="ARBA" id="ARBA00022980"/>
    </source>
</evidence>
<dbReference type="HAMAP" id="MF_01326_B">
    <property type="entry name" value="Ribosomal_uL24_B"/>
    <property type="match status" value="1"/>
</dbReference>
<sequence>MASRIKMNDIVKVLTGKDKGKTGKVVQILPDDRMVVVEGINKMYKNIKPQKRGDKGQRVEFAAPLYFDKVMIVCPKCKKPTRVGMRASAETKHRTCKKCQEVID</sequence>
<dbReference type="AlphaFoldDB" id="A0A1G2BV15"/>
<evidence type="ECO:0000313" key="9">
    <source>
        <dbReference type="Proteomes" id="UP000177349"/>
    </source>
</evidence>
<dbReference type="InterPro" id="IPR041988">
    <property type="entry name" value="Ribosomal_uL24_KOW"/>
</dbReference>
<organism evidence="8 9">
    <name type="scientific">Candidatus Komeilibacteria bacterium RIFCSPLOWO2_01_FULL_53_11</name>
    <dbReference type="NCBI Taxonomy" id="1798552"/>
    <lineage>
        <taxon>Bacteria</taxon>
        <taxon>Candidatus Komeiliibacteriota</taxon>
    </lineage>
</organism>
<dbReference type="PANTHER" id="PTHR12903">
    <property type="entry name" value="MITOCHONDRIAL RIBOSOMAL PROTEIN L24"/>
    <property type="match status" value="1"/>
</dbReference>
<comment type="function">
    <text evidence="5">One of the proteins that surrounds the polypeptide exit tunnel on the outside of the subunit.</text>
</comment>
<dbReference type="SMART" id="SM00739">
    <property type="entry name" value="KOW"/>
    <property type="match status" value="1"/>
</dbReference>
<dbReference type="InterPro" id="IPR005824">
    <property type="entry name" value="KOW"/>
</dbReference>
<evidence type="ECO:0000256" key="4">
    <source>
        <dbReference type="ARBA" id="ARBA00035206"/>
    </source>
</evidence>
<dbReference type="InterPro" id="IPR005825">
    <property type="entry name" value="Ribosomal_uL24_CS"/>
</dbReference>
<proteinExistence type="inferred from homology"/>
<evidence type="ECO:0000259" key="7">
    <source>
        <dbReference type="SMART" id="SM00739"/>
    </source>
</evidence>